<dbReference type="AlphaFoldDB" id="M1UTH1"/>
<feature type="domain" description="Metallo-beta-lactamase" evidence="1">
    <location>
        <begin position="12"/>
        <end position="167"/>
    </location>
</feature>
<dbReference type="Gene3D" id="3.60.15.10">
    <property type="entry name" value="Ribonuclease Z/Hydroxyacylglutathione hydrolase-like"/>
    <property type="match status" value="1"/>
</dbReference>
<reference evidence="2 3" key="1">
    <citation type="submission" date="2013-02" db="EMBL/GenBank/DDBJ databases">
        <title>The complete genome sequence of Corynebacterium callunae DSM 20147.</title>
        <authorList>
            <person name="Ruckert C."/>
            <person name="Albersmeier A."/>
            <person name="Kalinowski J."/>
        </authorList>
    </citation>
    <scope>NUCLEOTIDE SEQUENCE [LARGE SCALE GENOMIC DNA]</scope>
    <source>
        <strain evidence="2 3">DSM 20147</strain>
    </source>
</reference>
<accession>M1UTH1</accession>
<evidence type="ECO:0000313" key="2">
    <source>
        <dbReference type="EMBL" id="AGG66452.1"/>
    </source>
</evidence>
<proteinExistence type="predicted"/>
<dbReference type="Pfam" id="PF13483">
    <property type="entry name" value="Lactamase_B_3"/>
    <property type="match status" value="1"/>
</dbReference>
<sequence length="205" mass="22683">METAPIKITRHVHACVEIAYKDSRLIIDPGSFGAPDLSGATILFTHNHPDHLDPAILDKSMEIYAPRSVAHQLNIEVHIVDHGHTFNVGDFRIEVVGSQHARLLHSQGLGENIGYLINGRVLHPGDAFPPIKGVELALLPVNGPWLKMLDIEEYLKKYPPLNFIGIHDGIVNDYGLAINKKFLTLLGAEHNSNYVPLKVGESFQI</sequence>
<dbReference type="RefSeq" id="WP_015650885.1">
    <property type="nucleotide sequence ID" value="NC_020506.1"/>
</dbReference>
<dbReference type="SUPFAM" id="SSF56281">
    <property type="entry name" value="Metallo-hydrolase/oxidoreductase"/>
    <property type="match status" value="1"/>
</dbReference>
<dbReference type="eggNOG" id="COG2220">
    <property type="taxonomic scope" value="Bacteria"/>
</dbReference>
<dbReference type="InterPro" id="IPR001279">
    <property type="entry name" value="Metallo-B-lactamas"/>
</dbReference>
<dbReference type="PANTHER" id="PTHR43546:SF3">
    <property type="entry name" value="UPF0173 METAL-DEPENDENT HYDROLASE MJ1163"/>
    <property type="match status" value="1"/>
</dbReference>
<dbReference type="InterPro" id="IPR036866">
    <property type="entry name" value="RibonucZ/Hydroxyglut_hydro"/>
</dbReference>
<evidence type="ECO:0000259" key="1">
    <source>
        <dbReference type="SMART" id="SM00849"/>
    </source>
</evidence>
<dbReference type="Proteomes" id="UP000011760">
    <property type="component" value="Chromosome"/>
</dbReference>
<evidence type="ECO:0000313" key="3">
    <source>
        <dbReference type="Proteomes" id="UP000011760"/>
    </source>
</evidence>
<dbReference type="KEGG" id="ccn:H924_05030"/>
<gene>
    <name evidence="2" type="ORF">H924_05030</name>
</gene>
<dbReference type="PANTHER" id="PTHR43546">
    <property type="entry name" value="UPF0173 METAL-DEPENDENT HYDROLASE MJ1163-RELATED"/>
    <property type="match status" value="1"/>
</dbReference>
<dbReference type="InterPro" id="IPR050114">
    <property type="entry name" value="UPF0173_UPF0282_UlaG_hydrolase"/>
</dbReference>
<organism evidence="2 3">
    <name type="scientific">Corynebacterium callunae DSM 20147</name>
    <dbReference type="NCBI Taxonomy" id="1121353"/>
    <lineage>
        <taxon>Bacteria</taxon>
        <taxon>Bacillati</taxon>
        <taxon>Actinomycetota</taxon>
        <taxon>Actinomycetes</taxon>
        <taxon>Mycobacteriales</taxon>
        <taxon>Corynebacteriaceae</taxon>
        <taxon>Corynebacterium</taxon>
    </lineage>
</organism>
<dbReference type="PATRIC" id="fig|1121353.3.peg.1031"/>
<dbReference type="HOGENOM" id="CLU_091682_0_0_11"/>
<dbReference type="EMBL" id="CP004354">
    <property type="protein sequence ID" value="AGG66452.1"/>
    <property type="molecule type" value="Genomic_DNA"/>
</dbReference>
<name>M1UTH1_9CORY</name>
<dbReference type="SMART" id="SM00849">
    <property type="entry name" value="Lactamase_B"/>
    <property type="match status" value="1"/>
</dbReference>
<keyword evidence="3" id="KW-1185">Reference proteome</keyword>
<dbReference type="STRING" id="1121353.H924_05030"/>
<protein>
    <recommendedName>
        <fullName evidence="1">Metallo-beta-lactamase domain-containing protein</fullName>
    </recommendedName>
</protein>